<evidence type="ECO:0000313" key="3">
    <source>
        <dbReference type="EMBL" id="RJT31452.1"/>
    </source>
</evidence>
<dbReference type="InterPro" id="IPR001509">
    <property type="entry name" value="Epimerase_deHydtase"/>
</dbReference>
<dbReference type="Gene3D" id="3.40.50.720">
    <property type="entry name" value="NAD(P)-binding Rossmann-like Domain"/>
    <property type="match status" value="1"/>
</dbReference>
<sequence>MRTLVIGGSGFVGHAVVRALVAEGHAVSVLNRGTRPLIGVEQLIPTATTPKPSRAPYSTGSSTVSSTPTLIPASRLASW</sequence>
<dbReference type="Proteomes" id="UP000272706">
    <property type="component" value="Unassembled WGS sequence"/>
</dbReference>
<reference evidence="3 4" key="1">
    <citation type="submission" date="2018-09" db="EMBL/GenBank/DDBJ databases">
        <title>Mesorhizobium carmichaelinearum sp. nov. isolated from Carmichaelinea spp. root nodules in New Zealand.</title>
        <authorList>
            <person name="De Meyer S.E."/>
        </authorList>
    </citation>
    <scope>NUCLEOTIDE SEQUENCE [LARGE SCALE GENOMIC DNA]</scope>
    <source>
        <strain evidence="3 4">ICMP19557</strain>
    </source>
</reference>
<dbReference type="SUPFAM" id="SSF51735">
    <property type="entry name" value="NAD(P)-binding Rossmann-fold domains"/>
    <property type="match status" value="1"/>
</dbReference>
<evidence type="ECO:0000256" key="1">
    <source>
        <dbReference type="SAM" id="MobiDB-lite"/>
    </source>
</evidence>
<feature type="domain" description="NAD-dependent epimerase/dehydratase" evidence="2">
    <location>
        <begin position="4"/>
        <end position="34"/>
    </location>
</feature>
<dbReference type="OrthoDB" id="9814124at2"/>
<feature type="region of interest" description="Disordered" evidence="1">
    <location>
        <begin position="47"/>
        <end position="79"/>
    </location>
</feature>
<proteinExistence type="predicted"/>
<feature type="compositionally biased region" description="Low complexity" evidence="1">
    <location>
        <begin position="58"/>
        <end position="69"/>
    </location>
</feature>
<gene>
    <name evidence="3" type="ORF">D3227_28340</name>
</gene>
<dbReference type="RefSeq" id="WP_120017550.1">
    <property type="nucleotide sequence ID" value="NZ_QZWZ01000030.1"/>
</dbReference>
<accession>A0A3A5KAW9</accession>
<evidence type="ECO:0000259" key="2">
    <source>
        <dbReference type="Pfam" id="PF01370"/>
    </source>
</evidence>
<dbReference type="Pfam" id="PF01370">
    <property type="entry name" value="Epimerase"/>
    <property type="match status" value="1"/>
</dbReference>
<dbReference type="EMBL" id="QZWZ01000030">
    <property type="protein sequence ID" value="RJT31452.1"/>
    <property type="molecule type" value="Genomic_DNA"/>
</dbReference>
<name>A0A3A5KAW9_9HYPH</name>
<comment type="caution">
    <text evidence="3">The sequence shown here is derived from an EMBL/GenBank/DDBJ whole genome shotgun (WGS) entry which is preliminary data.</text>
</comment>
<evidence type="ECO:0000313" key="4">
    <source>
        <dbReference type="Proteomes" id="UP000272706"/>
    </source>
</evidence>
<dbReference type="AlphaFoldDB" id="A0A3A5KAW9"/>
<dbReference type="InterPro" id="IPR036291">
    <property type="entry name" value="NAD(P)-bd_dom_sf"/>
</dbReference>
<organism evidence="3 4">
    <name type="scientific">Mesorhizobium waimense</name>
    <dbReference type="NCBI Taxonomy" id="1300307"/>
    <lineage>
        <taxon>Bacteria</taxon>
        <taxon>Pseudomonadati</taxon>
        <taxon>Pseudomonadota</taxon>
        <taxon>Alphaproteobacteria</taxon>
        <taxon>Hyphomicrobiales</taxon>
        <taxon>Phyllobacteriaceae</taxon>
        <taxon>Mesorhizobium</taxon>
    </lineage>
</organism>
<protein>
    <submittedName>
        <fullName evidence="3">NAD-dependent epimerase/dehydratase family protein</fullName>
    </submittedName>
</protein>
<keyword evidence="4" id="KW-1185">Reference proteome</keyword>